<evidence type="ECO:0000313" key="3">
    <source>
        <dbReference type="Proteomes" id="UP000828390"/>
    </source>
</evidence>
<keyword evidence="3" id="KW-1185">Reference proteome</keyword>
<accession>A0A9D4K0S9</accession>
<reference evidence="2" key="1">
    <citation type="journal article" date="2019" name="bioRxiv">
        <title>The Genome of the Zebra Mussel, Dreissena polymorpha: A Resource for Invasive Species Research.</title>
        <authorList>
            <person name="McCartney M.A."/>
            <person name="Auch B."/>
            <person name="Kono T."/>
            <person name="Mallez S."/>
            <person name="Zhang Y."/>
            <person name="Obille A."/>
            <person name="Becker A."/>
            <person name="Abrahante J.E."/>
            <person name="Garbe J."/>
            <person name="Badalamenti J.P."/>
            <person name="Herman A."/>
            <person name="Mangelson H."/>
            <person name="Liachko I."/>
            <person name="Sullivan S."/>
            <person name="Sone E.D."/>
            <person name="Koren S."/>
            <person name="Silverstein K.A.T."/>
            <person name="Beckman K.B."/>
            <person name="Gohl D.M."/>
        </authorList>
    </citation>
    <scope>NUCLEOTIDE SEQUENCE</scope>
    <source>
        <strain evidence="2">Duluth1</strain>
        <tissue evidence="2">Whole animal</tissue>
    </source>
</reference>
<keyword evidence="1" id="KW-0732">Signal</keyword>
<evidence type="ECO:0000313" key="2">
    <source>
        <dbReference type="EMBL" id="KAH3827767.1"/>
    </source>
</evidence>
<feature type="signal peptide" evidence="1">
    <location>
        <begin position="1"/>
        <end position="21"/>
    </location>
</feature>
<organism evidence="2 3">
    <name type="scientific">Dreissena polymorpha</name>
    <name type="common">Zebra mussel</name>
    <name type="synonym">Mytilus polymorpha</name>
    <dbReference type="NCBI Taxonomy" id="45954"/>
    <lineage>
        <taxon>Eukaryota</taxon>
        <taxon>Metazoa</taxon>
        <taxon>Spiralia</taxon>
        <taxon>Lophotrochozoa</taxon>
        <taxon>Mollusca</taxon>
        <taxon>Bivalvia</taxon>
        <taxon>Autobranchia</taxon>
        <taxon>Heteroconchia</taxon>
        <taxon>Euheterodonta</taxon>
        <taxon>Imparidentia</taxon>
        <taxon>Neoheterodontei</taxon>
        <taxon>Myida</taxon>
        <taxon>Dreissenoidea</taxon>
        <taxon>Dreissenidae</taxon>
        <taxon>Dreissena</taxon>
    </lineage>
</organism>
<proteinExistence type="predicted"/>
<name>A0A9D4K0S9_DREPO</name>
<dbReference type="Proteomes" id="UP000828390">
    <property type="component" value="Unassembled WGS sequence"/>
</dbReference>
<sequence>MVLQFRTTLVTFALLICGCEAYMKFDVAGCHVYRSTGMCGSCVGGCWPYWSNENNTCGFCRRCQPCPNGRLMDELCRCTEECPLGKFGDDCIQSCPYKCRACDRHTGTCLLWCSELCIDGCQLSTGFCRYNTSKLTSCRDTTSPVEQICPEYSDYVPRIYLR</sequence>
<dbReference type="AlphaFoldDB" id="A0A9D4K0S9"/>
<evidence type="ECO:0008006" key="4">
    <source>
        <dbReference type="Google" id="ProtNLM"/>
    </source>
</evidence>
<gene>
    <name evidence="2" type="ORF">DPMN_129709</name>
</gene>
<comment type="caution">
    <text evidence="2">The sequence shown here is derived from an EMBL/GenBank/DDBJ whole genome shotgun (WGS) entry which is preliminary data.</text>
</comment>
<dbReference type="PROSITE" id="PS51257">
    <property type="entry name" value="PROKAR_LIPOPROTEIN"/>
    <property type="match status" value="1"/>
</dbReference>
<reference evidence="2" key="2">
    <citation type="submission" date="2020-11" db="EMBL/GenBank/DDBJ databases">
        <authorList>
            <person name="McCartney M.A."/>
            <person name="Auch B."/>
            <person name="Kono T."/>
            <person name="Mallez S."/>
            <person name="Becker A."/>
            <person name="Gohl D.M."/>
            <person name="Silverstein K.A.T."/>
            <person name="Koren S."/>
            <person name="Bechman K.B."/>
            <person name="Herman A."/>
            <person name="Abrahante J.E."/>
            <person name="Garbe J."/>
        </authorList>
    </citation>
    <scope>NUCLEOTIDE SEQUENCE</scope>
    <source>
        <strain evidence="2">Duluth1</strain>
        <tissue evidence="2">Whole animal</tissue>
    </source>
</reference>
<evidence type="ECO:0000256" key="1">
    <source>
        <dbReference type="SAM" id="SignalP"/>
    </source>
</evidence>
<dbReference type="EMBL" id="JAIWYP010000005">
    <property type="protein sequence ID" value="KAH3827767.1"/>
    <property type="molecule type" value="Genomic_DNA"/>
</dbReference>
<protein>
    <recommendedName>
        <fullName evidence="4">TNFR-Cys domain-containing protein</fullName>
    </recommendedName>
</protein>
<feature type="chain" id="PRO_5038658381" description="TNFR-Cys domain-containing protein" evidence="1">
    <location>
        <begin position="22"/>
        <end position="162"/>
    </location>
</feature>